<evidence type="ECO:0000313" key="1">
    <source>
        <dbReference type="EMBL" id="CAG8703785.1"/>
    </source>
</evidence>
<sequence length="62" mass="7258">YYSANARYLSDEAIKDIKTSFGKVPDAINTMAKKYRISVSRAKEYIENRERKQQMIDSYSSQ</sequence>
<dbReference type="Proteomes" id="UP000789831">
    <property type="component" value="Unassembled WGS sequence"/>
</dbReference>
<keyword evidence="2" id="KW-1185">Reference proteome</keyword>
<comment type="caution">
    <text evidence="1">The sequence shown here is derived from an EMBL/GenBank/DDBJ whole genome shotgun (WGS) entry which is preliminary data.</text>
</comment>
<reference evidence="1" key="1">
    <citation type="submission" date="2021-06" db="EMBL/GenBank/DDBJ databases">
        <authorList>
            <person name="Kallberg Y."/>
            <person name="Tangrot J."/>
            <person name="Rosling A."/>
        </authorList>
    </citation>
    <scope>NUCLEOTIDE SEQUENCE</scope>
    <source>
        <strain evidence="1">MT106</strain>
    </source>
</reference>
<feature type="non-terminal residue" evidence="1">
    <location>
        <position position="62"/>
    </location>
</feature>
<accession>A0A9N9N5G9</accession>
<evidence type="ECO:0000313" key="2">
    <source>
        <dbReference type="Proteomes" id="UP000789831"/>
    </source>
</evidence>
<dbReference type="OrthoDB" id="2409328at2759"/>
<organism evidence="1 2">
    <name type="scientific">Ambispora gerdemannii</name>
    <dbReference type="NCBI Taxonomy" id="144530"/>
    <lineage>
        <taxon>Eukaryota</taxon>
        <taxon>Fungi</taxon>
        <taxon>Fungi incertae sedis</taxon>
        <taxon>Mucoromycota</taxon>
        <taxon>Glomeromycotina</taxon>
        <taxon>Glomeromycetes</taxon>
        <taxon>Archaeosporales</taxon>
        <taxon>Ambisporaceae</taxon>
        <taxon>Ambispora</taxon>
    </lineage>
</organism>
<gene>
    <name evidence="1" type="ORF">AGERDE_LOCUS13641</name>
</gene>
<protein>
    <submittedName>
        <fullName evidence="1">12733_t:CDS:1</fullName>
    </submittedName>
</protein>
<proteinExistence type="predicted"/>
<dbReference type="EMBL" id="CAJVPL010018999">
    <property type="protein sequence ID" value="CAG8703785.1"/>
    <property type="molecule type" value="Genomic_DNA"/>
</dbReference>
<dbReference type="AlphaFoldDB" id="A0A9N9N5G9"/>
<feature type="non-terminal residue" evidence="1">
    <location>
        <position position="1"/>
    </location>
</feature>
<name>A0A9N9N5G9_9GLOM</name>